<evidence type="ECO:0000313" key="4">
    <source>
        <dbReference type="EMBL" id="GFT34315.1"/>
    </source>
</evidence>
<dbReference type="SUPFAM" id="SSF50630">
    <property type="entry name" value="Acid proteases"/>
    <property type="match status" value="1"/>
</dbReference>
<proteinExistence type="predicted"/>
<evidence type="ECO:0000256" key="2">
    <source>
        <dbReference type="SAM" id="MobiDB-lite"/>
    </source>
</evidence>
<dbReference type="GO" id="GO:0006508">
    <property type="term" value="P:proteolysis"/>
    <property type="evidence" value="ECO:0007669"/>
    <property type="project" value="InterPro"/>
</dbReference>
<protein>
    <submittedName>
        <fullName evidence="4">CCHC-type domain-containing protein</fullName>
    </submittedName>
</protein>
<dbReference type="PROSITE" id="PS00141">
    <property type="entry name" value="ASP_PROTEASE"/>
    <property type="match status" value="1"/>
</dbReference>
<dbReference type="SMART" id="SM00343">
    <property type="entry name" value="ZnF_C2HC"/>
    <property type="match status" value="1"/>
</dbReference>
<feature type="non-terminal residue" evidence="4">
    <location>
        <position position="439"/>
    </location>
</feature>
<dbReference type="OrthoDB" id="6430065at2759"/>
<dbReference type="PROSITE" id="PS50158">
    <property type="entry name" value="ZF_CCHC"/>
    <property type="match status" value="1"/>
</dbReference>
<evidence type="ECO:0000256" key="1">
    <source>
        <dbReference type="PROSITE-ProRule" id="PRU00047"/>
    </source>
</evidence>
<keyword evidence="1" id="KW-0862">Zinc</keyword>
<dbReference type="Gene3D" id="4.10.60.10">
    <property type="entry name" value="Zinc finger, CCHC-type"/>
    <property type="match status" value="1"/>
</dbReference>
<gene>
    <name evidence="4" type="primary">AVEN_259560_1</name>
    <name evidence="4" type="ORF">NPIL_593421</name>
</gene>
<dbReference type="InterPro" id="IPR001878">
    <property type="entry name" value="Znf_CCHC"/>
</dbReference>
<dbReference type="PANTHER" id="PTHR46888">
    <property type="entry name" value="ZINC KNUCKLE DOMAINCONTAINING PROTEIN-RELATED"/>
    <property type="match status" value="1"/>
</dbReference>
<dbReference type="InterPro" id="IPR001969">
    <property type="entry name" value="Aspartic_peptidase_AS"/>
</dbReference>
<dbReference type="Proteomes" id="UP000887013">
    <property type="component" value="Unassembled WGS sequence"/>
</dbReference>
<dbReference type="GO" id="GO:0003676">
    <property type="term" value="F:nucleic acid binding"/>
    <property type="evidence" value="ECO:0007669"/>
    <property type="project" value="InterPro"/>
</dbReference>
<evidence type="ECO:0000259" key="3">
    <source>
        <dbReference type="PROSITE" id="PS50158"/>
    </source>
</evidence>
<dbReference type="PANTHER" id="PTHR46888:SF1">
    <property type="entry name" value="RIBONUCLEASE H"/>
    <property type="match status" value="1"/>
</dbReference>
<name>A0A8X6NVI0_NEPPI</name>
<feature type="non-terminal residue" evidence="4">
    <location>
        <position position="1"/>
    </location>
</feature>
<dbReference type="GO" id="GO:0004190">
    <property type="term" value="F:aspartic-type endopeptidase activity"/>
    <property type="evidence" value="ECO:0007669"/>
    <property type="project" value="InterPro"/>
</dbReference>
<dbReference type="EMBL" id="BMAW01062069">
    <property type="protein sequence ID" value="GFT34315.1"/>
    <property type="molecule type" value="Genomic_DNA"/>
</dbReference>
<dbReference type="AlphaFoldDB" id="A0A8X6NVI0"/>
<dbReference type="GO" id="GO:0008270">
    <property type="term" value="F:zinc ion binding"/>
    <property type="evidence" value="ECO:0007669"/>
    <property type="project" value="UniProtKB-KW"/>
</dbReference>
<organism evidence="4 5">
    <name type="scientific">Nephila pilipes</name>
    <name type="common">Giant wood spider</name>
    <name type="synonym">Nephila maculata</name>
    <dbReference type="NCBI Taxonomy" id="299642"/>
    <lineage>
        <taxon>Eukaryota</taxon>
        <taxon>Metazoa</taxon>
        <taxon>Ecdysozoa</taxon>
        <taxon>Arthropoda</taxon>
        <taxon>Chelicerata</taxon>
        <taxon>Arachnida</taxon>
        <taxon>Araneae</taxon>
        <taxon>Araneomorphae</taxon>
        <taxon>Entelegynae</taxon>
        <taxon>Araneoidea</taxon>
        <taxon>Nephilidae</taxon>
        <taxon>Nephila</taxon>
    </lineage>
</organism>
<reference evidence="4" key="1">
    <citation type="submission" date="2020-08" db="EMBL/GenBank/DDBJ databases">
        <title>Multicomponent nature underlies the extraordinary mechanical properties of spider dragline silk.</title>
        <authorList>
            <person name="Kono N."/>
            <person name="Nakamura H."/>
            <person name="Mori M."/>
            <person name="Yoshida Y."/>
            <person name="Ohtoshi R."/>
            <person name="Malay A.D."/>
            <person name="Moran D.A.P."/>
            <person name="Tomita M."/>
            <person name="Numata K."/>
            <person name="Arakawa K."/>
        </authorList>
    </citation>
    <scope>NUCLEOTIDE SEQUENCE</scope>
</reference>
<dbReference type="InterPro" id="IPR021109">
    <property type="entry name" value="Peptidase_aspartic_dom_sf"/>
</dbReference>
<keyword evidence="1" id="KW-0479">Metal-binding</keyword>
<evidence type="ECO:0000313" key="5">
    <source>
        <dbReference type="Proteomes" id="UP000887013"/>
    </source>
</evidence>
<dbReference type="SUPFAM" id="SSF57756">
    <property type="entry name" value="Retrovirus zinc finger-like domains"/>
    <property type="match status" value="1"/>
</dbReference>
<accession>A0A8X6NVI0</accession>
<feature type="domain" description="CCHC-type" evidence="3">
    <location>
        <begin position="55"/>
        <end position="70"/>
    </location>
</feature>
<dbReference type="InterPro" id="IPR036875">
    <property type="entry name" value="Znf_CCHC_sf"/>
</dbReference>
<keyword evidence="1" id="KW-0863">Zinc-finger</keyword>
<keyword evidence="5" id="KW-1185">Reference proteome</keyword>
<sequence>KSYDGPARAKWNDSEKRSFHGNWGKQPFGEKKHDNLLSKKNFEKTKVSEFKKLTCFTCGSDKHFKRDCPKNRGVDNKRLNVNKVSTEGTELEDGTVAARVDLLGKVIPRQAIEDKLSKLVKTSISVDGKLVHALVDSGTEITVVKKDLVPGISVEGASTIYLKGIFGPAVKCPLVYVPIGLATGGQVNVVHQQVLCALAEVLVEDVLLPPDVLDMLGGARSEENSLAQSSQDQGNGSGALDGTEVSSGILLEKAPENFEDSQSNITSCRNEVGTTITKDEEVTVEMDKGSMVADSFRSEQECCAELALAWEHAKEGKGNYYEVDGVFKVGDQVIVLIPDSTSKLFARWQGPATIVQKRNHHSFLVKMPDNSTKHIHQNKLRHYITSSNAVNVIFEEEKEFGHVETPPTATEESKFYEVLNNLKVDNLNIYQLKTLKTLI</sequence>
<feature type="region of interest" description="Disordered" evidence="2">
    <location>
        <begin position="1"/>
        <end position="32"/>
    </location>
</feature>
<comment type="caution">
    <text evidence="4">The sequence shown here is derived from an EMBL/GenBank/DDBJ whole genome shotgun (WGS) entry which is preliminary data.</text>
</comment>